<feature type="binding site" evidence="4">
    <location>
        <position position="918"/>
    </location>
    <ligand>
        <name>ATP</name>
        <dbReference type="ChEBI" id="CHEBI:30616"/>
    </ligand>
</feature>
<feature type="compositionally biased region" description="Gly residues" evidence="5">
    <location>
        <begin position="697"/>
        <end position="706"/>
    </location>
</feature>
<dbReference type="InterPro" id="IPR001245">
    <property type="entry name" value="Ser-Thr/Tyr_kinase_cat_dom"/>
</dbReference>
<dbReference type="Gene3D" id="1.20.930.20">
    <property type="entry name" value="Adaptor protein Cbl, N-terminal domain"/>
    <property type="match status" value="1"/>
</dbReference>
<evidence type="ECO:0000256" key="4">
    <source>
        <dbReference type="PROSITE-ProRule" id="PRU10141"/>
    </source>
</evidence>
<dbReference type="CDD" id="cd21037">
    <property type="entry name" value="MLKL_NTD"/>
    <property type="match status" value="1"/>
</dbReference>
<gene>
    <name evidence="7" type="ORF">VKT23_010848</name>
</gene>
<evidence type="ECO:0000256" key="1">
    <source>
        <dbReference type="ARBA" id="ARBA00022527"/>
    </source>
</evidence>
<feature type="domain" description="Protein kinase" evidence="6">
    <location>
        <begin position="882"/>
        <end position="1207"/>
    </location>
</feature>
<feature type="compositionally biased region" description="Low complexity" evidence="5">
    <location>
        <begin position="1261"/>
        <end position="1273"/>
    </location>
</feature>
<dbReference type="PROSITE" id="PS00108">
    <property type="entry name" value="PROTEIN_KINASE_ST"/>
    <property type="match status" value="1"/>
</dbReference>
<feature type="compositionally biased region" description="Low complexity" evidence="5">
    <location>
        <begin position="798"/>
        <end position="825"/>
    </location>
</feature>
<feature type="compositionally biased region" description="Gly residues" evidence="5">
    <location>
        <begin position="755"/>
        <end position="772"/>
    </location>
</feature>
<dbReference type="Gene3D" id="1.10.510.10">
    <property type="entry name" value="Transferase(Phosphotransferase) domain 1"/>
    <property type="match status" value="1"/>
</dbReference>
<dbReference type="InterPro" id="IPR051681">
    <property type="entry name" value="Ser/Thr_Kinases-Pseudokinases"/>
</dbReference>
<name>A0ABR1JBA4_9AGAR</name>
<dbReference type="PANTHER" id="PTHR44329">
    <property type="entry name" value="SERINE/THREONINE-PROTEIN KINASE TNNI3K-RELATED"/>
    <property type="match status" value="1"/>
</dbReference>
<feature type="region of interest" description="Disordered" evidence="5">
    <location>
        <begin position="747"/>
        <end position="844"/>
    </location>
</feature>
<feature type="compositionally biased region" description="Basic and acidic residues" evidence="5">
    <location>
        <begin position="171"/>
        <end position="191"/>
    </location>
</feature>
<feature type="compositionally biased region" description="Low complexity" evidence="5">
    <location>
        <begin position="80"/>
        <end position="121"/>
    </location>
</feature>
<dbReference type="InterPro" id="IPR059179">
    <property type="entry name" value="MLKL-like_MCAfunc"/>
</dbReference>
<evidence type="ECO:0000313" key="7">
    <source>
        <dbReference type="EMBL" id="KAK7455814.1"/>
    </source>
</evidence>
<evidence type="ECO:0000256" key="3">
    <source>
        <dbReference type="ARBA" id="ARBA00022840"/>
    </source>
</evidence>
<feature type="region of interest" description="Disordered" evidence="5">
    <location>
        <begin position="1"/>
        <end position="196"/>
    </location>
</feature>
<feature type="region of interest" description="Disordered" evidence="5">
    <location>
        <begin position="669"/>
        <end position="734"/>
    </location>
</feature>
<accession>A0ABR1JBA4</accession>
<evidence type="ECO:0000313" key="8">
    <source>
        <dbReference type="Proteomes" id="UP001498398"/>
    </source>
</evidence>
<keyword evidence="1" id="KW-0808">Transferase</keyword>
<reference evidence="7 8" key="1">
    <citation type="submission" date="2024-01" db="EMBL/GenBank/DDBJ databases">
        <title>A draft genome for the cacao thread blight pathogen Marasmiellus scandens.</title>
        <authorList>
            <person name="Baruah I.K."/>
            <person name="Leung J."/>
            <person name="Bukari Y."/>
            <person name="Amoako-Attah I."/>
            <person name="Meinhardt L.W."/>
            <person name="Bailey B.A."/>
            <person name="Cohen S.P."/>
        </authorList>
    </citation>
    <scope>NUCLEOTIDE SEQUENCE [LARGE SCALE GENOMIC DNA]</scope>
    <source>
        <strain evidence="7 8">GH-19</strain>
    </source>
</reference>
<keyword evidence="1" id="KW-0723">Serine/threonine-protein kinase</keyword>
<keyword evidence="3 4" id="KW-0067">ATP-binding</keyword>
<dbReference type="InterPro" id="IPR036537">
    <property type="entry name" value="Adaptor_Cbl_N_dom_sf"/>
</dbReference>
<dbReference type="SMART" id="SM00220">
    <property type="entry name" value="S_TKc"/>
    <property type="match status" value="1"/>
</dbReference>
<comment type="caution">
    <text evidence="7">The sequence shown here is derived from an EMBL/GenBank/DDBJ whole genome shotgun (WGS) entry which is preliminary data.</text>
</comment>
<dbReference type="Proteomes" id="UP001498398">
    <property type="component" value="Unassembled WGS sequence"/>
</dbReference>
<dbReference type="InterPro" id="IPR008271">
    <property type="entry name" value="Ser/Thr_kinase_AS"/>
</dbReference>
<dbReference type="Pfam" id="PF07714">
    <property type="entry name" value="PK_Tyr_Ser-Thr"/>
    <property type="match status" value="1"/>
</dbReference>
<evidence type="ECO:0000259" key="6">
    <source>
        <dbReference type="PROSITE" id="PS50011"/>
    </source>
</evidence>
<dbReference type="PROSITE" id="PS50011">
    <property type="entry name" value="PROTEIN_KINASE_DOM"/>
    <property type="match status" value="1"/>
</dbReference>
<feature type="compositionally biased region" description="Polar residues" evidence="5">
    <location>
        <begin position="161"/>
        <end position="170"/>
    </location>
</feature>
<dbReference type="PROSITE" id="PS00107">
    <property type="entry name" value="PROTEIN_KINASE_ATP"/>
    <property type="match status" value="1"/>
</dbReference>
<dbReference type="SUPFAM" id="SSF56112">
    <property type="entry name" value="Protein kinase-like (PK-like)"/>
    <property type="match status" value="1"/>
</dbReference>
<organism evidence="7 8">
    <name type="scientific">Marasmiellus scandens</name>
    <dbReference type="NCBI Taxonomy" id="2682957"/>
    <lineage>
        <taxon>Eukaryota</taxon>
        <taxon>Fungi</taxon>
        <taxon>Dikarya</taxon>
        <taxon>Basidiomycota</taxon>
        <taxon>Agaricomycotina</taxon>
        <taxon>Agaricomycetes</taxon>
        <taxon>Agaricomycetidae</taxon>
        <taxon>Agaricales</taxon>
        <taxon>Marasmiineae</taxon>
        <taxon>Omphalotaceae</taxon>
        <taxon>Marasmiellus</taxon>
    </lineage>
</organism>
<evidence type="ECO:0000256" key="2">
    <source>
        <dbReference type="ARBA" id="ARBA00022741"/>
    </source>
</evidence>
<dbReference type="Gene3D" id="3.30.200.20">
    <property type="entry name" value="Phosphorylase Kinase, domain 1"/>
    <property type="match status" value="1"/>
</dbReference>
<dbReference type="EMBL" id="JBANRG010000022">
    <property type="protein sequence ID" value="KAK7455814.1"/>
    <property type="molecule type" value="Genomic_DNA"/>
</dbReference>
<feature type="compositionally biased region" description="Low complexity" evidence="5">
    <location>
        <begin position="1338"/>
        <end position="1349"/>
    </location>
</feature>
<keyword evidence="1" id="KW-0418">Kinase</keyword>
<dbReference type="InterPro" id="IPR011009">
    <property type="entry name" value="Kinase-like_dom_sf"/>
</dbReference>
<protein>
    <recommendedName>
        <fullName evidence="6">Protein kinase domain-containing protein</fullName>
    </recommendedName>
</protein>
<keyword evidence="2 4" id="KW-0547">Nucleotide-binding</keyword>
<sequence>MSSKPPPKPMASSSSSPSSSESTATLSSVSSPSSSSTAVPKIKSPLNPSSSPSIASPPLGLPSGTVSRTRGRGHSISTIPPSRESSLLSRVSSPNPNLPTSTSAGALLSPPLSPALSQTLTVRPGDLDDRVSASSSFRLRSRSRSKTPGLNLEDVKAQGPMTPTSFSTWWKSDETKIPRPWKDSPKRKDSVPQEQTQGWVVTRDRVAQAAASVLGTAGLVAHEALLVSVDLLELAPVPGLRSAASTLLTIWDALQMVDDNRLQCLRLTEHCADILLSVRQEIWEAGDRVGEELAMPIAKLTQSFNVCLAFLQKQGHRPFLKRYLKREEILKQIAACNAALQEALGMFSLSIQIRILTQVEETQSMMREMMARDRMTSIATLNYLASLAGSSTTISQAQGRIEAGPSSASAPNALQLSGVGTEVIVSPGQESVPRLLVPQDHPKFPYRAQPLAGMILGSGAVDSSTGLPPSSSHSSLAGVASVASSSQASSGTATPTGPNVNVPFGVVPAAPAVISSPGTPTSYASLQGQQGQQVPPVVADPMSPVISAPFVHSSPFTVGVGAAPPSNEHERTPTISSPNLPPFFSPSSSTNNPNANEADVLQTLASLRHQQAQLDAAADLADLRNRMRQALSSGNDLVIMEIFGVRRDEMPEAIKTLQRALERILEGVGGPGEVEIGGQEEDRLEGNGDGDGEGQRRGIGLGLGIGEEGDEEDGHVAPLSSSPSSRPKFGRASSRKTLSNMARRFSMQSSNSNGNGVGNGVVGDGVSGGGVSLGTDDGDAGKKEKGKKRMSIPGLVRSKTTSSTTGTVGTQKSSHSNKSSSSRGTSSGGSGSGGASGGSGGMARDTLDREFIEMGIDAMRRMSRSTARDLNLPSWTITRYEVELDEKVGIGFFSDVFKGTWRQRTVAVKVLAETTPRKLFVREMGIWKTLSHPNVLELYGASSASGDPPWFFVSPYLKNGSLIEFLRRVVERGVPPGLGIQDGGRSRTGSLPSWSVGGEASVASVVAANMGLASAHQRSISGASASGRGRSGSASSAITGEIAKEWDLLRFMHEIAKGMEYLHSNGVLHGDLKAANILVDDRIHCVISDFGQSEMKSEAFRISGTPPPHGTLRWQAPELMEGATQFTVEMDVYAFSICCIEILSMGRMPWPLMDDDTVRHFVLYEDSRPHIPQTRFTTSAMQDLLRACWASDPFDRPPFSKVAHDLKIMRRVAGANPEDVQSPRIPGWEEHERSLHQQQVSRPSPDMHPIPLPGSSPRDMSSLSSYSGQQQQQLPGTSPPISEAASFRTARDLSQSPPFPSLLAGHREETVTTSRIQKPEPVTYTPSETSSSDKDTDTSSIFTSTPSSSGDEGRNHLLEYDGYDSPPPANDVIAEQRNERRYRLLLQHEFHPSLTLPLWSPCPVGLGAVGYLSKPMGAFVTLFNALTPEKSLNALARGLPSVHGYGKLSTGNLRQDKRNAALRSLDAIAGFLTFRTRGDGSVSQTISRRYSFPLRAGHKTAQLCTETTVYRYVEDLDAPKKWFKANFDAILEIFGSQHHISKEDLFLVIGTLDTPDYGLFVSHNHPDGQAHFNIFTAARTGQPWGTFTTDTEFPSDVAGPSYHEPVSGSPLSASKTSLEGDPWNTVLVARLRFKPDVLEPTSL</sequence>
<dbReference type="InterPro" id="IPR017441">
    <property type="entry name" value="Protein_kinase_ATP_BS"/>
</dbReference>
<proteinExistence type="predicted"/>
<feature type="compositionally biased region" description="Gly residues" evidence="5">
    <location>
        <begin position="826"/>
        <end position="841"/>
    </location>
</feature>
<feature type="compositionally biased region" description="Low complexity" evidence="5">
    <location>
        <begin position="10"/>
        <end position="64"/>
    </location>
</feature>
<keyword evidence="8" id="KW-1185">Reference proteome</keyword>
<evidence type="ECO:0000256" key="5">
    <source>
        <dbReference type="SAM" id="MobiDB-lite"/>
    </source>
</evidence>
<dbReference type="InterPro" id="IPR000719">
    <property type="entry name" value="Prot_kinase_dom"/>
</dbReference>
<feature type="region of interest" description="Disordered" evidence="5">
    <location>
        <begin position="1230"/>
        <end position="1369"/>
    </location>
</feature>